<keyword evidence="3" id="KW-1185">Reference proteome</keyword>
<name>A0A9P6VYL9_RHOMI</name>
<dbReference type="EMBL" id="PUHQ01000078">
    <property type="protein sequence ID" value="KAG0657631.1"/>
    <property type="molecule type" value="Genomic_DNA"/>
</dbReference>
<dbReference type="AlphaFoldDB" id="A0A9P6VYL9"/>
<evidence type="ECO:0000313" key="2">
    <source>
        <dbReference type="EMBL" id="KAG0657631.1"/>
    </source>
</evidence>
<dbReference type="Proteomes" id="UP000777482">
    <property type="component" value="Unassembled WGS sequence"/>
</dbReference>
<feature type="chain" id="PRO_5040114403" evidence="1">
    <location>
        <begin position="30"/>
        <end position="322"/>
    </location>
</feature>
<evidence type="ECO:0000256" key="1">
    <source>
        <dbReference type="SAM" id="SignalP"/>
    </source>
</evidence>
<organism evidence="2 3">
    <name type="scientific">Rhodotorula mucilaginosa</name>
    <name type="common">Yeast</name>
    <name type="synonym">Rhodotorula rubra</name>
    <dbReference type="NCBI Taxonomy" id="5537"/>
    <lineage>
        <taxon>Eukaryota</taxon>
        <taxon>Fungi</taxon>
        <taxon>Dikarya</taxon>
        <taxon>Basidiomycota</taxon>
        <taxon>Pucciniomycotina</taxon>
        <taxon>Microbotryomycetes</taxon>
        <taxon>Sporidiobolales</taxon>
        <taxon>Sporidiobolaceae</taxon>
        <taxon>Rhodotorula</taxon>
    </lineage>
</organism>
<protein>
    <submittedName>
        <fullName evidence="2">Uncharacterized protein</fullName>
    </submittedName>
</protein>
<feature type="signal peptide" evidence="1">
    <location>
        <begin position="1"/>
        <end position="29"/>
    </location>
</feature>
<keyword evidence="1" id="KW-0732">Signal</keyword>
<sequence>MISAAPQSSLKVFATTGLLFLLSLSQVNAQLLANGSYFQSGSISTNWLWQASGTLTHGRCPWTISRFMSDCYKMSLDSTGNLESTTQADYLATLKKPARSRQRRTIDFDTPKADSDRSHLVKRAAEYAAGTDDSALDAYFEAFPEQAEFRYVAQPDAAPKDKRQFDPNAPGLDNVLASSSARQRNEHYTWKSYQDPSTTSNDHFFHSWHNGGPVVTLDYTNGNVEIDDLVRGCTNCVPAGSTSAWFGRVISHDLVITYGVSGSIAYSASYAPASPTVQPILKYSAKGDMGSSASLKFGNYRLYTANLSPAVAYVGDFTQTRL</sequence>
<gene>
    <name evidence="2" type="ORF">C6P46_006285</name>
</gene>
<comment type="caution">
    <text evidence="2">The sequence shown here is derived from an EMBL/GenBank/DDBJ whole genome shotgun (WGS) entry which is preliminary data.</text>
</comment>
<proteinExistence type="predicted"/>
<accession>A0A9P6VYL9</accession>
<dbReference type="OrthoDB" id="2538281at2759"/>
<reference evidence="2 3" key="1">
    <citation type="submission" date="2020-11" db="EMBL/GenBank/DDBJ databases">
        <title>Kefir isolates.</title>
        <authorList>
            <person name="Marcisauskas S."/>
            <person name="Kim Y."/>
            <person name="Blasche S."/>
        </authorList>
    </citation>
    <scope>NUCLEOTIDE SEQUENCE [LARGE SCALE GENOMIC DNA]</scope>
    <source>
        <strain evidence="2 3">KR</strain>
    </source>
</reference>
<evidence type="ECO:0000313" key="3">
    <source>
        <dbReference type="Proteomes" id="UP000777482"/>
    </source>
</evidence>